<evidence type="ECO:0000256" key="8">
    <source>
        <dbReference type="SAM" id="Phobius"/>
    </source>
</evidence>
<evidence type="ECO:0000256" key="6">
    <source>
        <dbReference type="ARBA" id="ARBA00023136"/>
    </source>
</evidence>
<accession>A0A7M5UPV7</accession>
<keyword evidence="3 8" id="KW-0812">Transmembrane</keyword>
<keyword evidence="6 8" id="KW-0472">Membrane</keyword>
<dbReference type="PANTHER" id="PTHR11537:SF254">
    <property type="entry name" value="POTASSIUM VOLTAGE-GATED CHANNEL PROTEIN SHAB"/>
    <property type="match status" value="1"/>
</dbReference>
<feature type="transmembrane region" description="Helical" evidence="8">
    <location>
        <begin position="153"/>
        <end position="173"/>
    </location>
</feature>
<evidence type="ECO:0000256" key="1">
    <source>
        <dbReference type="ARBA" id="ARBA00004141"/>
    </source>
</evidence>
<evidence type="ECO:0000313" key="12">
    <source>
        <dbReference type="Proteomes" id="UP000594262"/>
    </source>
</evidence>
<dbReference type="SUPFAM" id="SSF81324">
    <property type="entry name" value="Voltage-gated potassium channels"/>
    <property type="match status" value="1"/>
</dbReference>
<dbReference type="PANTHER" id="PTHR11537">
    <property type="entry name" value="VOLTAGE-GATED POTASSIUM CHANNEL"/>
    <property type="match status" value="1"/>
</dbReference>
<dbReference type="InterPro" id="IPR028325">
    <property type="entry name" value="VG_K_chnl"/>
</dbReference>
<dbReference type="InterPro" id="IPR013099">
    <property type="entry name" value="K_chnl_dom"/>
</dbReference>
<evidence type="ECO:0000313" key="11">
    <source>
        <dbReference type="EnsemblMetazoa" id="CLYHEMP000663.1"/>
    </source>
</evidence>
<evidence type="ECO:0000256" key="9">
    <source>
        <dbReference type="SAM" id="SignalP"/>
    </source>
</evidence>
<feature type="domain" description="Potassium channel" evidence="10">
    <location>
        <begin position="161"/>
        <end position="241"/>
    </location>
</feature>
<dbReference type="EnsemblMetazoa" id="CLYHEMT000663.1">
    <property type="protein sequence ID" value="CLYHEMP000663.1"/>
    <property type="gene ID" value="CLYHEMG000663"/>
</dbReference>
<dbReference type="OrthoDB" id="297496at2759"/>
<evidence type="ECO:0000256" key="2">
    <source>
        <dbReference type="ARBA" id="ARBA00022448"/>
    </source>
</evidence>
<dbReference type="AlphaFoldDB" id="A0A7M5UPV7"/>
<keyword evidence="7" id="KW-0407">Ion channel</keyword>
<keyword evidence="5" id="KW-0406">Ion transport</keyword>
<keyword evidence="12" id="KW-1185">Reference proteome</keyword>
<evidence type="ECO:0000256" key="3">
    <source>
        <dbReference type="ARBA" id="ARBA00022692"/>
    </source>
</evidence>
<feature type="signal peptide" evidence="9">
    <location>
        <begin position="1"/>
        <end position="29"/>
    </location>
</feature>
<dbReference type="GO" id="GO:0001508">
    <property type="term" value="P:action potential"/>
    <property type="evidence" value="ECO:0007669"/>
    <property type="project" value="TreeGrafter"/>
</dbReference>
<keyword evidence="2" id="KW-0813">Transport</keyword>
<dbReference type="Proteomes" id="UP000594262">
    <property type="component" value="Unplaced"/>
</dbReference>
<dbReference type="PRINTS" id="PR00169">
    <property type="entry name" value="KCHANNEL"/>
</dbReference>
<evidence type="ECO:0000256" key="7">
    <source>
        <dbReference type="ARBA" id="ARBA00023303"/>
    </source>
</evidence>
<feature type="transmembrane region" description="Helical" evidence="8">
    <location>
        <begin position="217"/>
        <end position="237"/>
    </location>
</feature>
<name>A0A7M5UPV7_9CNID</name>
<feature type="chain" id="PRO_5029744446" description="Potassium channel domain-containing protein" evidence="9">
    <location>
        <begin position="30"/>
        <end position="278"/>
    </location>
</feature>
<evidence type="ECO:0000256" key="5">
    <source>
        <dbReference type="ARBA" id="ARBA00023065"/>
    </source>
</evidence>
<reference evidence="11" key="1">
    <citation type="submission" date="2021-01" db="UniProtKB">
        <authorList>
            <consortium name="EnsemblMetazoa"/>
        </authorList>
    </citation>
    <scope>IDENTIFICATION</scope>
</reference>
<dbReference type="GO" id="GO:0005249">
    <property type="term" value="F:voltage-gated potassium channel activity"/>
    <property type="evidence" value="ECO:0007669"/>
    <property type="project" value="InterPro"/>
</dbReference>
<feature type="transmembrane region" description="Helical" evidence="8">
    <location>
        <begin position="185"/>
        <end position="205"/>
    </location>
</feature>
<sequence>GINMSIILFRGFLYYVLLTLSHLIQQTTPSVLNVEYYEMKPYIYTNPKTGHLTGMVVDTFAEVNNLAVDYCNVSRRYKFIKTSYKEVHAKWKLATHPITQILSPLNRFLFPIVREHIGKGLKTPLYPSESISVITKKYWVDGSLKFFVSLVDLRVLFSAIFVFVFLLACILFITEFRKEVARGRVSAFFGSKVWLLFVTMTSVGYGDIVPRRMISKIIEMLFMVFGLIIAAILVGFISEAYQTTSRIELYATEAQVGVLKYSELEKIATDQLKMKNVI</sequence>
<keyword evidence="4 8" id="KW-1133">Transmembrane helix</keyword>
<comment type="subcellular location">
    <subcellularLocation>
        <location evidence="1">Membrane</location>
        <topology evidence="1">Multi-pass membrane protein</topology>
    </subcellularLocation>
</comment>
<organism evidence="11 12">
    <name type="scientific">Clytia hemisphaerica</name>
    <dbReference type="NCBI Taxonomy" id="252671"/>
    <lineage>
        <taxon>Eukaryota</taxon>
        <taxon>Metazoa</taxon>
        <taxon>Cnidaria</taxon>
        <taxon>Hydrozoa</taxon>
        <taxon>Hydroidolina</taxon>
        <taxon>Leptothecata</taxon>
        <taxon>Obeliida</taxon>
        <taxon>Clytiidae</taxon>
        <taxon>Clytia</taxon>
    </lineage>
</organism>
<proteinExistence type="predicted"/>
<dbReference type="Gene3D" id="1.10.287.70">
    <property type="match status" value="1"/>
</dbReference>
<protein>
    <recommendedName>
        <fullName evidence="10">Potassium channel domain-containing protein</fullName>
    </recommendedName>
</protein>
<keyword evidence="9" id="KW-0732">Signal</keyword>
<dbReference type="GO" id="GO:0008076">
    <property type="term" value="C:voltage-gated potassium channel complex"/>
    <property type="evidence" value="ECO:0007669"/>
    <property type="project" value="InterPro"/>
</dbReference>
<dbReference type="Pfam" id="PF07885">
    <property type="entry name" value="Ion_trans_2"/>
    <property type="match status" value="1"/>
</dbReference>
<evidence type="ECO:0000259" key="10">
    <source>
        <dbReference type="Pfam" id="PF07885"/>
    </source>
</evidence>
<evidence type="ECO:0000256" key="4">
    <source>
        <dbReference type="ARBA" id="ARBA00022989"/>
    </source>
</evidence>